<evidence type="ECO:0000256" key="4">
    <source>
        <dbReference type="ARBA" id="ARBA00022692"/>
    </source>
</evidence>
<evidence type="ECO:0000256" key="3">
    <source>
        <dbReference type="ARBA" id="ARBA00022475"/>
    </source>
</evidence>
<dbReference type="InterPro" id="IPR055348">
    <property type="entry name" value="DctQ"/>
</dbReference>
<dbReference type="Proteomes" id="UP000324996">
    <property type="component" value="Unassembled WGS sequence"/>
</dbReference>
<comment type="function">
    <text evidence="7">Part of the tripartite ATP-independent periplasmic (TRAP) transport system.</text>
</comment>
<sequence>MRLDRMQGWVKKAEMAAKTGADGLAIIGLVLLLVQGFAITGDALSRWLLRAPIHGLEDLNGLLIAVTLTCFMPLLMARRGNITIRLLGQSLGPSFALWFDAFGQIMLTGFVFVVTWHYGLYALDLGVQYSPIVEIPRQPSAFVATGLLGITLIVQIISCLASIGQAIHPEKAQP</sequence>
<feature type="domain" description="Tripartite ATP-independent periplasmic transporters DctQ component" evidence="8">
    <location>
        <begin position="39"/>
        <end position="158"/>
    </location>
</feature>
<dbReference type="EMBL" id="BKCN01000013">
    <property type="protein sequence ID" value="GER04754.1"/>
    <property type="molecule type" value="Genomic_DNA"/>
</dbReference>
<feature type="transmembrane region" description="Helical" evidence="7">
    <location>
        <begin position="21"/>
        <end position="39"/>
    </location>
</feature>
<accession>A0A5A7NAJ5</accession>
<dbReference type="GO" id="GO:0022857">
    <property type="term" value="F:transmembrane transporter activity"/>
    <property type="evidence" value="ECO:0007669"/>
    <property type="project" value="UniProtKB-UniRule"/>
</dbReference>
<comment type="subcellular location">
    <subcellularLocation>
        <location evidence="7">Cell inner membrane</location>
        <topology evidence="7">Multi-pass membrane protein</topology>
    </subcellularLocation>
    <subcellularLocation>
        <location evidence="1">Cell membrane</location>
        <topology evidence="1">Multi-pass membrane protein</topology>
    </subcellularLocation>
</comment>
<dbReference type="Pfam" id="PF04290">
    <property type="entry name" value="DctQ"/>
    <property type="match status" value="1"/>
</dbReference>
<reference evidence="9 10" key="1">
    <citation type="submission" date="2019-09" db="EMBL/GenBank/DDBJ databases">
        <title>NBRP : Genome information of microbial organism related human and environment.</title>
        <authorList>
            <person name="Hattori M."/>
            <person name="Oshima K."/>
            <person name="Inaba H."/>
            <person name="Suda W."/>
            <person name="Sakamoto M."/>
            <person name="Iino T."/>
            <person name="Kitahara M."/>
            <person name="Oshida Y."/>
            <person name="Iida T."/>
            <person name="Kudo T."/>
            <person name="Itoh T."/>
            <person name="Ohkuma M."/>
        </authorList>
    </citation>
    <scope>NUCLEOTIDE SEQUENCE [LARGE SCALE GENOMIC DNA]</scope>
    <source>
        <strain evidence="9 10">Q-1</strain>
    </source>
</reference>
<gene>
    <name evidence="9" type="ORF">JCM17846_24360</name>
</gene>
<evidence type="ECO:0000256" key="1">
    <source>
        <dbReference type="ARBA" id="ARBA00004651"/>
    </source>
</evidence>
<feature type="transmembrane region" description="Helical" evidence="7">
    <location>
        <begin position="141"/>
        <end position="163"/>
    </location>
</feature>
<evidence type="ECO:0000313" key="10">
    <source>
        <dbReference type="Proteomes" id="UP000324996"/>
    </source>
</evidence>
<keyword evidence="4 7" id="KW-0812">Transmembrane</keyword>
<keyword evidence="5 7" id="KW-1133">Transmembrane helix</keyword>
<organism evidence="9 10">
    <name type="scientific">Iodidimonas nitroreducens</name>
    <dbReference type="NCBI Taxonomy" id="1236968"/>
    <lineage>
        <taxon>Bacteria</taxon>
        <taxon>Pseudomonadati</taxon>
        <taxon>Pseudomonadota</taxon>
        <taxon>Alphaproteobacteria</taxon>
        <taxon>Iodidimonadales</taxon>
        <taxon>Iodidimonadaceae</taxon>
        <taxon>Iodidimonas</taxon>
    </lineage>
</organism>
<keyword evidence="2 7" id="KW-0813">Transport</keyword>
<protein>
    <recommendedName>
        <fullName evidence="7">TRAP transporter small permease protein</fullName>
    </recommendedName>
</protein>
<evidence type="ECO:0000256" key="6">
    <source>
        <dbReference type="ARBA" id="ARBA00023136"/>
    </source>
</evidence>
<evidence type="ECO:0000256" key="5">
    <source>
        <dbReference type="ARBA" id="ARBA00022989"/>
    </source>
</evidence>
<keyword evidence="3" id="KW-1003">Cell membrane</keyword>
<keyword evidence="6 7" id="KW-0472">Membrane</keyword>
<dbReference type="AlphaFoldDB" id="A0A5A7NAJ5"/>
<comment type="similarity">
    <text evidence="7">Belongs to the TRAP transporter small permease family.</text>
</comment>
<comment type="subunit">
    <text evidence="7">The complex comprises the extracytoplasmic solute receptor protein and the two transmembrane proteins.</text>
</comment>
<evidence type="ECO:0000259" key="8">
    <source>
        <dbReference type="Pfam" id="PF04290"/>
    </source>
</evidence>
<keyword evidence="7" id="KW-0997">Cell inner membrane</keyword>
<evidence type="ECO:0000313" key="9">
    <source>
        <dbReference type="EMBL" id="GER04754.1"/>
    </source>
</evidence>
<dbReference type="GO" id="GO:0005886">
    <property type="term" value="C:plasma membrane"/>
    <property type="evidence" value="ECO:0007669"/>
    <property type="project" value="UniProtKB-SubCell"/>
</dbReference>
<name>A0A5A7NAJ5_9PROT</name>
<comment type="caution">
    <text evidence="9">The sequence shown here is derived from an EMBL/GenBank/DDBJ whole genome shotgun (WGS) entry which is preliminary data.</text>
</comment>
<proteinExistence type="inferred from homology"/>
<feature type="transmembrane region" description="Helical" evidence="7">
    <location>
        <begin position="97"/>
        <end position="121"/>
    </location>
</feature>
<keyword evidence="10" id="KW-1185">Reference proteome</keyword>
<evidence type="ECO:0000256" key="7">
    <source>
        <dbReference type="RuleBase" id="RU369079"/>
    </source>
</evidence>
<evidence type="ECO:0000256" key="2">
    <source>
        <dbReference type="ARBA" id="ARBA00022448"/>
    </source>
</evidence>
<feature type="transmembrane region" description="Helical" evidence="7">
    <location>
        <begin position="59"/>
        <end position="77"/>
    </location>
</feature>